<dbReference type="Gene3D" id="2.60.40.1730">
    <property type="entry name" value="tricorn interacting facor f3 domain"/>
    <property type="match status" value="1"/>
</dbReference>
<feature type="domain" description="Aminopeptidase N-like N-terminal" evidence="14">
    <location>
        <begin position="14"/>
        <end position="199"/>
    </location>
</feature>
<evidence type="ECO:0000256" key="3">
    <source>
        <dbReference type="ARBA" id="ARBA00022670"/>
    </source>
</evidence>
<keyword evidence="2 11" id="KW-0031">Aminopeptidase</keyword>
<dbReference type="FunFam" id="1.10.390.10:FF:000001">
    <property type="entry name" value="Aminopeptidase"/>
    <property type="match status" value="1"/>
</dbReference>
<feature type="binding site" evidence="9">
    <location>
        <position position="322"/>
    </location>
    <ligand>
        <name>Zn(2+)</name>
        <dbReference type="ChEBI" id="CHEBI:29105"/>
        <note>catalytic</note>
    </ligand>
</feature>
<dbReference type="OrthoDB" id="10031169at2759"/>
<dbReference type="SUPFAM" id="SSF63737">
    <property type="entry name" value="Leukotriene A4 hydrolase N-terminal domain"/>
    <property type="match status" value="1"/>
</dbReference>
<evidence type="ECO:0000256" key="7">
    <source>
        <dbReference type="ARBA" id="ARBA00023049"/>
    </source>
</evidence>
<evidence type="ECO:0000259" key="13">
    <source>
        <dbReference type="Pfam" id="PF11838"/>
    </source>
</evidence>
<evidence type="ECO:0000256" key="8">
    <source>
        <dbReference type="PIRSR" id="PIRSR634016-1"/>
    </source>
</evidence>
<proteinExistence type="inferred from homology"/>
<accession>A0A0C7N1Z3</accession>
<dbReference type="InterPro" id="IPR001930">
    <property type="entry name" value="Peptidase_M1"/>
</dbReference>
<feature type="domain" description="Peptidase M1 membrane alanine aminopeptidase" evidence="12">
    <location>
        <begin position="248"/>
        <end position="463"/>
    </location>
</feature>
<evidence type="ECO:0000256" key="2">
    <source>
        <dbReference type="ARBA" id="ARBA00022438"/>
    </source>
</evidence>
<dbReference type="InterPro" id="IPR042097">
    <property type="entry name" value="Aminopeptidase_N-like_N_sf"/>
</dbReference>
<dbReference type="Pfam" id="PF11838">
    <property type="entry name" value="ERAP1_C"/>
    <property type="match status" value="1"/>
</dbReference>
<comment type="cofactor">
    <cofactor evidence="9 11">
        <name>Zn(2+)</name>
        <dbReference type="ChEBI" id="CHEBI:29105"/>
    </cofactor>
    <text evidence="9 11">Binds 1 zinc ion per subunit.</text>
</comment>
<dbReference type="GO" id="GO:0006508">
    <property type="term" value="P:proteolysis"/>
    <property type="evidence" value="ECO:0007669"/>
    <property type="project" value="UniProtKB-KW"/>
</dbReference>
<dbReference type="Gene3D" id="1.25.50.20">
    <property type="match status" value="1"/>
</dbReference>
<evidence type="ECO:0000256" key="6">
    <source>
        <dbReference type="ARBA" id="ARBA00022833"/>
    </source>
</evidence>
<evidence type="ECO:0000256" key="4">
    <source>
        <dbReference type="ARBA" id="ARBA00022723"/>
    </source>
</evidence>
<dbReference type="EC" id="3.4.11.-" evidence="11"/>
<evidence type="ECO:0000256" key="1">
    <source>
        <dbReference type="ARBA" id="ARBA00010136"/>
    </source>
</evidence>
<dbReference type="InterPro" id="IPR014782">
    <property type="entry name" value="Peptidase_M1_dom"/>
</dbReference>
<feature type="domain" description="ERAP1-like C-terminal" evidence="13">
    <location>
        <begin position="534"/>
        <end position="847"/>
    </location>
</feature>
<evidence type="ECO:0000259" key="14">
    <source>
        <dbReference type="Pfam" id="PF17900"/>
    </source>
</evidence>
<dbReference type="GO" id="GO:0005737">
    <property type="term" value="C:cytoplasm"/>
    <property type="evidence" value="ECO:0007669"/>
    <property type="project" value="TreeGrafter"/>
</dbReference>
<evidence type="ECO:0000313" key="16">
    <source>
        <dbReference type="Proteomes" id="UP000054304"/>
    </source>
</evidence>
<dbReference type="SUPFAM" id="SSF55486">
    <property type="entry name" value="Metalloproteases ('zincins'), catalytic domain"/>
    <property type="match status" value="1"/>
</dbReference>
<feature type="active site" description="Proton acceptor" evidence="8">
    <location>
        <position position="323"/>
    </location>
</feature>
<name>A0A0C7N1Z3_9SACH</name>
<keyword evidence="4 9" id="KW-0479">Metal-binding</keyword>
<comment type="similarity">
    <text evidence="1 11">Belongs to the peptidase M1 family.</text>
</comment>
<evidence type="ECO:0000256" key="5">
    <source>
        <dbReference type="ARBA" id="ARBA00022801"/>
    </source>
</evidence>
<evidence type="ECO:0000256" key="11">
    <source>
        <dbReference type="RuleBase" id="RU364040"/>
    </source>
</evidence>
<gene>
    <name evidence="15" type="ORF">LALA0_S04e05270g</name>
</gene>
<dbReference type="GO" id="GO:0008270">
    <property type="term" value="F:zinc ion binding"/>
    <property type="evidence" value="ECO:0007669"/>
    <property type="project" value="UniProtKB-UniRule"/>
</dbReference>
<keyword evidence="16" id="KW-1185">Reference proteome</keyword>
<evidence type="ECO:0000313" key="15">
    <source>
        <dbReference type="EMBL" id="CEP61992.1"/>
    </source>
</evidence>
<dbReference type="Proteomes" id="UP000054304">
    <property type="component" value="Unassembled WGS sequence"/>
</dbReference>
<dbReference type="GO" id="GO:0070006">
    <property type="term" value="F:metalloaminopeptidase activity"/>
    <property type="evidence" value="ECO:0007669"/>
    <property type="project" value="TreeGrafter"/>
</dbReference>
<feature type="site" description="Transition state stabilizer" evidence="10">
    <location>
        <position position="408"/>
    </location>
</feature>
<dbReference type="Gene3D" id="2.60.40.1910">
    <property type="match status" value="1"/>
</dbReference>
<dbReference type="RefSeq" id="XP_022628222.1">
    <property type="nucleotide sequence ID" value="XM_022772793.1"/>
</dbReference>
<feature type="binding site" evidence="9">
    <location>
        <position position="345"/>
    </location>
    <ligand>
        <name>Zn(2+)</name>
        <dbReference type="ChEBI" id="CHEBI:29105"/>
        <note>catalytic</note>
    </ligand>
</feature>
<protein>
    <recommendedName>
        <fullName evidence="11">Aminopeptidase</fullName>
        <ecNumber evidence="11">3.4.11.-</ecNumber>
    </recommendedName>
</protein>
<dbReference type="Gene3D" id="1.10.390.10">
    <property type="entry name" value="Neutral Protease Domain 2"/>
    <property type="match status" value="1"/>
</dbReference>
<dbReference type="InterPro" id="IPR050344">
    <property type="entry name" value="Peptidase_M1_aminopeptidases"/>
</dbReference>
<dbReference type="Pfam" id="PF01433">
    <property type="entry name" value="Peptidase_M1"/>
    <property type="match status" value="1"/>
</dbReference>
<dbReference type="HOGENOM" id="CLU_003705_0_1_1"/>
<dbReference type="AlphaFoldDB" id="A0A0C7N1Z3"/>
<dbReference type="GO" id="GO:0042277">
    <property type="term" value="F:peptide binding"/>
    <property type="evidence" value="ECO:0007669"/>
    <property type="project" value="TreeGrafter"/>
</dbReference>
<dbReference type="GO" id="GO:0016020">
    <property type="term" value="C:membrane"/>
    <property type="evidence" value="ECO:0007669"/>
    <property type="project" value="TreeGrafter"/>
</dbReference>
<reference evidence="15 16" key="1">
    <citation type="submission" date="2014-12" db="EMBL/GenBank/DDBJ databases">
        <authorList>
            <person name="Neuveglise Cecile"/>
        </authorList>
    </citation>
    <scope>NUCLEOTIDE SEQUENCE [LARGE SCALE GENOMIC DNA]</scope>
    <source>
        <strain evidence="15 16">CBS 12615</strain>
    </source>
</reference>
<evidence type="ECO:0000259" key="12">
    <source>
        <dbReference type="Pfam" id="PF01433"/>
    </source>
</evidence>
<dbReference type="InterPro" id="IPR024571">
    <property type="entry name" value="ERAP1-like_C_dom"/>
</dbReference>
<dbReference type="PANTHER" id="PTHR11533">
    <property type="entry name" value="PROTEASE M1 ZINC METALLOPROTEASE"/>
    <property type="match status" value="1"/>
</dbReference>
<dbReference type="STRING" id="1245769.A0A0C7N1Z3"/>
<dbReference type="GeneID" id="34685436"/>
<dbReference type="PRINTS" id="PR00756">
    <property type="entry name" value="ALADIPTASE"/>
</dbReference>
<dbReference type="PANTHER" id="PTHR11533:SF171">
    <property type="entry name" value="AMINOPEPTIDASE"/>
    <property type="match status" value="1"/>
</dbReference>
<keyword evidence="3 11" id="KW-0645">Protease</keyword>
<feature type="binding site" evidence="9">
    <location>
        <position position="326"/>
    </location>
    <ligand>
        <name>Zn(2+)</name>
        <dbReference type="ChEBI" id="CHEBI:29105"/>
        <note>catalytic</note>
    </ligand>
</feature>
<dbReference type="InterPro" id="IPR034016">
    <property type="entry name" value="M1_APN-typ"/>
</dbReference>
<keyword evidence="6 9" id="KW-0862">Zinc</keyword>
<evidence type="ECO:0000256" key="9">
    <source>
        <dbReference type="PIRSR" id="PIRSR634016-3"/>
    </source>
</evidence>
<dbReference type="Pfam" id="PF17900">
    <property type="entry name" value="Peptidase_M1_N"/>
    <property type="match status" value="1"/>
</dbReference>
<dbReference type="EMBL" id="LN736363">
    <property type="protein sequence ID" value="CEP61992.1"/>
    <property type="molecule type" value="Genomic_DNA"/>
</dbReference>
<dbReference type="GO" id="GO:0043171">
    <property type="term" value="P:peptide catabolic process"/>
    <property type="evidence" value="ECO:0007669"/>
    <property type="project" value="TreeGrafter"/>
</dbReference>
<dbReference type="InterPro" id="IPR027268">
    <property type="entry name" value="Peptidase_M4/M1_CTD_sf"/>
</dbReference>
<organism evidence="15 16">
    <name type="scientific">Lachancea lanzarotensis</name>
    <dbReference type="NCBI Taxonomy" id="1245769"/>
    <lineage>
        <taxon>Eukaryota</taxon>
        <taxon>Fungi</taxon>
        <taxon>Dikarya</taxon>
        <taxon>Ascomycota</taxon>
        <taxon>Saccharomycotina</taxon>
        <taxon>Saccharomycetes</taxon>
        <taxon>Saccharomycetales</taxon>
        <taxon>Saccharomycetaceae</taxon>
        <taxon>Lachancea</taxon>
    </lineage>
</organism>
<evidence type="ECO:0000256" key="10">
    <source>
        <dbReference type="PIRSR" id="PIRSR634016-4"/>
    </source>
</evidence>
<keyword evidence="7 11" id="KW-0482">Metalloprotease</keyword>
<sequence>MSTSNQTLPPHFDPLHYAIELDCCDIQNNVFHGTVSINFRVNEPSNKVFLNLRDLKLLSSAIEEENGLLIEPDSIKYDEVTDVAILTFVEEIHEEFTLKVVYQGAVQTNMTGFYKSEYPSPQDGTTKAMYSTQFEATDARKAFPCVDEPARKATFDVQITASSELTVLSNMPLKTSLELDNGITTVHKFRTSPKMSTYLVAWALGEFEYIERLTDKCIYPCENGDSRDVQKLPVRVYAAKGKSQLGEFALEVATKVIDYYSGLFDIPYPLPKLDLLCVEAYSHNAMENFSLITFRPTALLLETSVDASNPLSLQKIAYVVSHEIAHQWFGNLVTMKWWDELWLNEGFATWIGYYAVNEMFPEWDVPSLVMCKSHEVALELDSLKESHPVRVTVKNAKDIDQLFDTISYLKGCSLLEMVSEFLGADKFIRGVAQYLKRNAFSNATMDDLLGSVGEVCEIDLVARLSNWILKTGYPLLVVEETHDNVIRLSQKSSSSGSDSCKWWIPLMTSKALTIGKSELWDSSMSFTEPNKLMHFNANGYGFYRVDYKSKALLFEICRNIDALSSRGKLALIHDVKATASTEVLLEVLTYFLEIQDPYDYYVWAAILATCSELLLVFGQLSHFYRETESFISLIVETQLEAALSFLKNPDSILASSSDKRRALKAQFYEQILLAAGKVSNERVVTQCELLNDKKCSSITRQIVLSVILSQPNTSPKTFDDVVDQLKTATLAKKESLLGILGKARNPILFGKIFGLIFQAEPMDVQFLAEAMGSNPDIRLDLWQFIKDNYTRICDRIGSNPTVLERFVRFSLSNMVGSSLKLEIEHFFADKDVTTFDRALRQTLEKIEKSTSYADANA</sequence>
<dbReference type="InterPro" id="IPR045357">
    <property type="entry name" value="Aminopeptidase_N-like_N"/>
</dbReference>
<dbReference type="CDD" id="cd09601">
    <property type="entry name" value="M1_APN-Q_like"/>
    <property type="match status" value="1"/>
</dbReference>
<keyword evidence="5 11" id="KW-0378">Hydrolase</keyword>